<protein>
    <submittedName>
        <fullName evidence="2">Uncharacterized protein</fullName>
    </submittedName>
</protein>
<gene>
    <name evidence="2" type="ORF">P171DRAFT_190241</name>
</gene>
<feature type="region of interest" description="Disordered" evidence="1">
    <location>
        <begin position="142"/>
        <end position="169"/>
    </location>
</feature>
<organism evidence="2 3">
    <name type="scientific">Karstenula rhodostoma CBS 690.94</name>
    <dbReference type="NCBI Taxonomy" id="1392251"/>
    <lineage>
        <taxon>Eukaryota</taxon>
        <taxon>Fungi</taxon>
        <taxon>Dikarya</taxon>
        <taxon>Ascomycota</taxon>
        <taxon>Pezizomycotina</taxon>
        <taxon>Dothideomycetes</taxon>
        <taxon>Pleosporomycetidae</taxon>
        <taxon>Pleosporales</taxon>
        <taxon>Massarineae</taxon>
        <taxon>Didymosphaeriaceae</taxon>
        <taxon>Karstenula</taxon>
    </lineage>
</organism>
<evidence type="ECO:0000256" key="1">
    <source>
        <dbReference type="SAM" id="MobiDB-lite"/>
    </source>
</evidence>
<sequence length="654" mass="65541">MEAEVVIPVGRADPEVIDTPRPEVGTRVAPSDDTLVTTAEVSLVGTRVGSTVPDSKSVTDISLVDTRVGSTVPDSKSVKGASLVGTRVGSTVPDGKSVKGISLAGTDVSIAEVSPTDVVGASDGVGLTWVSFVSSSVDVKSEGSDKAEVGAAEGSKSDNGGKSLSKGAADDDVVVASDTPTDVGSAVGVTVDSTLSVEDTVASIGVAEGTGVAPVPDAPGREITSLKEVETGASAEVVGTSEAVSEAGIVGSTGLTEVRTSEMMEEIALLTSVGMASTSDLTEETMLLRSVGSASTSDLTEETMLLTSVGRASISDLTDELTLLISVGSASTSDLTEDTTLETMLLISVGIASTSDLTEDRTLLMADGTLSMSDCTEDTTLLIDEGTLSTSEMIDEMGRRSGKEGAAVVSGTSVLVLECEVAVASKLVVVGPPVWLVSVASSGWVRDLVGVSITDSVLSSAKIEDGVTISAEVVSVALDVDTSVTVGSGVAVDSLCRLRVCDGVGVSMDPDKTGSSLVVCGTSELASDVEGSALELTDVTSSVVSGTTPELVSDTSVDVVETGPAVVDGFKLELITDDVVALVADGSALEVTSEVATSVDSGTTIELDSAVMASVLEIDALKVGSEVGSSPWEVLVSEPSSSTVVDSGCVAAGL</sequence>
<accession>A0A9P4UHJ0</accession>
<name>A0A9P4UHJ0_9PLEO</name>
<keyword evidence="3" id="KW-1185">Reference proteome</keyword>
<comment type="caution">
    <text evidence="2">The sequence shown here is derived from an EMBL/GenBank/DDBJ whole genome shotgun (WGS) entry which is preliminary data.</text>
</comment>
<reference evidence="2" key="1">
    <citation type="journal article" date="2020" name="Stud. Mycol.">
        <title>101 Dothideomycetes genomes: a test case for predicting lifestyles and emergence of pathogens.</title>
        <authorList>
            <person name="Haridas S."/>
            <person name="Albert R."/>
            <person name="Binder M."/>
            <person name="Bloem J."/>
            <person name="Labutti K."/>
            <person name="Salamov A."/>
            <person name="Andreopoulos B."/>
            <person name="Baker S."/>
            <person name="Barry K."/>
            <person name="Bills G."/>
            <person name="Bluhm B."/>
            <person name="Cannon C."/>
            <person name="Castanera R."/>
            <person name="Culley D."/>
            <person name="Daum C."/>
            <person name="Ezra D."/>
            <person name="Gonzalez J."/>
            <person name="Henrissat B."/>
            <person name="Kuo A."/>
            <person name="Liang C."/>
            <person name="Lipzen A."/>
            <person name="Lutzoni F."/>
            <person name="Magnuson J."/>
            <person name="Mondo S."/>
            <person name="Nolan M."/>
            <person name="Ohm R."/>
            <person name="Pangilinan J."/>
            <person name="Park H.-J."/>
            <person name="Ramirez L."/>
            <person name="Alfaro M."/>
            <person name="Sun H."/>
            <person name="Tritt A."/>
            <person name="Yoshinaga Y."/>
            <person name="Zwiers L.-H."/>
            <person name="Turgeon B."/>
            <person name="Goodwin S."/>
            <person name="Spatafora J."/>
            <person name="Crous P."/>
            <person name="Grigoriev I."/>
        </authorList>
    </citation>
    <scope>NUCLEOTIDE SEQUENCE</scope>
    <source>
        <strain evidence="2">CBS 690.94</strain>
    </source>
</reference>
<dbReference type="AlphaFoldDB" id="A0A9P4UHJ0"/>
<proteinExistence type="predicted"/>
<dbReference type="OrthoDB" id="10557837at2759"/>
<dbReference type="EMBL" id="MU001494">
    <property type="protein sequence ID" value="KAF2449317.1"/>
    <property type="molecule type" value="Genomic_DNA"/>
</dbReference>
<dbReference type="Proteomes" id="UP000799764">
    <property type="component" value="Unassembled WGS sequence"/>
</dbReference>
<evidence type="ECO:0000313" key="3">
    <source>
        <dbReference type="Proteomes" id="UP000799764"/>
    </source>
</evidence>
<evidence type="ECO:0000313" key="2">
    <source>
        <dbReference type="EMBL" id="KAF2449317.1"/>
    </source>
</evidence>